<keyword evidence="7" id="KW-1185">Reference proteome</keyword>
<dbReference type="Pfam" id="PF07729">
    <property type="entry name" value="FCD"/>
    <property type="match status" value="1"/>
</dbReference>
<dbReference type="InterPro" id="IPR000524">
    <property type="entry name" value="Tscrpt_reg_HTH_GntR"/>
</dbReference>
<dbReference type="Proteomes" id="UP001499954">
    <property type="component" value="Unassembled WGS sequence"/>
</dbReference>
<feature type="region of interest" description="Disordered" evidence="4">
    <location>
        <begin position="1"/>
        <end position="25"/>
    </location>
</feature>
<dbReference type="InterPro" id="IPR036388">
    <property type="entry name" value="WH-like_DNA-bd_sf"/>
</dbReference>
<dbReference type="RefSeq" id="WP_246200703.1">
    <property type="nucleotide sequence ID" value="NZ_BAAAMK010000001.1"/>
</dbReference>
<evidence type="ECO:0000256" key="3">
    <source>
        <dbReference type="ARBA" id="ARBA00023163"/>
    </source>
</evidence>
<keyword evidence="3" id="KW-0804">Transcription</keyword>
<dbReference type="Pfam" id="PF00392">
    <property type="entry name" value="GntR"/>
    <property type="match status" value="1"/>
</dbReference>
<evidence type="ECO:0000313" key="7">
    <source>
        <dbReference type="Proteomes" id="UP001499954"/>
    </source>
</evidence>
<dbReference type="InterPro" id="IPR011711">
    <property type="entry name" value="GntR_C"/>
</dbReference>
<dbReference type="SUPFAM" id="SSF48008">
    <property type="entry name" value="GntR ligand-binding domain-like"/>
    <property type="match status" value="1"/>
</dbReference>
<dbReference type="SUPFAM" id="SSF46785">
    <property type="entry name" value="Winged helix' DNA-binding domain"/>
    <property type="match status" value="1"/>
</dbReference>
<comment type="caution">
    <text evidence="6">The sequence shown here is derived from an EMBL/GenBank/DDBJ whole genome shotgun (WGS) entry which is preliminary data.</text>
</comment>
<protein>
    <submittedName>
        <fullName evidence="6">GntR family transcriptional regulator</fullName>
    </submittedName>
</protein>
<evidence type="ECO:0000256" key="2">
    <source>
        <dbReference type="ARBA" id="ARBA00023125"/>
    </source>
</evidence>
<name>A0ABP5BDF6_9MICO</name>
<dbReference type="InterPro" id="IPR008920">
    <property type="entry name" value="TF_FadR/GntR_C"/>
</dbReference>
<evidence type="ECO:0000256" key="4">
    <source>
        <dbReference type="SAM" id="MobiDB-lite"/>
    </source>
</evidence>
<dbReference type="CDD" id="cd07377">
    <property type="entry name" value="WHTH_GntR"/>
    <property type="match status" value="1"/>
</dbReference>
<dbReference type="InterPro" id="IPR036390">
    <property type="entry name" value="WH_DNA-bd_sf"/>
</dbReference>
<organism evidence="6 7">
    <name type="scientific">Agromyces allii</name>
    <dbReference type="NCBI Taxonomy" id="393607"/>
    <lineage>
        <taxon>Bacteria</taxon>
        <taxon>Bacillati</taxon>
        <taxon>Actinomycetota</taxon>
        <taxon>Actinomycetes</taxon>
        <taxon>Micrococcales</taxon>
        <taxon>Microbacteriaceae</taxon>
        <taxon>Agromyces</taxon>
    </lineage>
</organism>
<dbReference type="PANTHER" id="PTHR43537:SF45">
    <property type="entry name" value="GNTR FAMILY REGULATORY PROTEIN"/>
    <property type="match status" value="1"/>
</dbReference>
<dbReference type="SMART" id="SM00345">
    <property type="entry name" value="HTH_GNTR"/>
    <property type="match status" value="1"/>
</dbReference>
<keyword evidence="1" id="KW-0805">Transcription regulation</keyword>
<accession>A0ABP5BDF6</accession>
<sequence>MRNDRYGDAEARHDGALDPGVRDPADREDIEMAVTAIRPVEPQLSLRARVEQALSAAIISGELAPGELLTVPTLAAQFDVSATPVREAMLDLESRGFVEPVRNKGFRVTTVSPEVLREIVEVRQLLEPPAMEELARRFPAEQLPGLQALAEQIVVGASTGDLRAYLEADLAFHLALTRLLGNGLLVDTVADLRSRTRLVGLSDMLETKALDESAAEHLELLQHLADGDAAAARALMHRHIHHTLGWWAGNPEAE</sequence>
<evidence type="ECO:0000256" key="1">
    <source>
        <dbReference type="ARBA" id="ARBA00023015"/>
    </source>
</evidence>
<feature type="domain" description="HTH gntR-type" evidence="5">
    <location>
        <begin position="44"/>
        <end position="111"/>
    </location>
</feature>
<dbReference type="PANTHER" id="PTHR43537">
    <property type="entry name" value="TRANSCRIPTIONAL REGULATOR, GNTR FAMILY"/>
    <property type="match status" value="1"/>
</dbReference>
<reference evidence="7" key="1">
    <citation type="journal article" date="2019" name="Int. J. Syst. Evol. Microbiol.">
        <title>The Global Catalogue of Microorganisms (GCM) 10K type strain sequencing project: providing services to taxonomists for standard genome sequencing and annotation.</title>
        <authorList>
            <consortium name="The Broad Institute Genomics Platform"/>
            <consortium name="The Broad Institute Genome Sequencing Center for Infectious Disease"/>
            <person name="Wu L."/>
            <person name="Ma J."/>
        </authorList>
    </citation>
    <scope>NUCLEOTIDE SEQUENCE [LARGE SCALE GENOMIC DNA]</scope>
    <source>
        <strain evidence="7">JCM 13584</strain>
    </source>
</reference>
<evidence type="ECO:0000259" key="5">
    <source>
        <dbReference type="PROSITE" id="PS50949"/>
    </source>
</evidence>
<dbReference type="EMBL" id="BAAAMK010000001">
    <property type="protein sequence ID" value="GAA1940935.1"/>
    <property type="molecule type" value="Genomic_DNA"/>
</dbReference>
<dbReference type="Gene3D" id="1.10.10.10">
    <property type="entry name" value="Winged helix-like DNA-binding domain superfamily/Winged helix DNA-binding domain"/>
    <property type="match status" value="1"/>
</dbReference>
<evidence type="ECO:0000313" key="6">
    <source>
        <dbReference type="EMBL" id="GAA1940935.1"/>
    </source>
</evidence>
<dbReference type="SMART" id="SM00895">
    <property type="entry name" value="FCD"/>
    <property type="match status" value="1"/>
</dbReference>
<gene>
    <name evidence="6" type="ORF">GCM10009717_04030</name>
</gene>
<dbReference type="Gene3D" id="1.20.120.530">
    <property type="entry name" value="GntR ligand-binding domain-like"/>
    <property type="match status" value="1"/>
</dbReference>
<keyword evidence="2" id="KW-0238">DNA-binding</keyword>
<proteinExistence type="predicted"/>
<dbReference type="PROSITE" id="PS50949">
    <property type="entry name" value="HTH_GNTR"/>
    <property type="match status" value="1"/>
</dbReference>